<comment type="cofactor">
    <cofactor evidence="1">
        <name>Mg(2+)</name>
        <dbReference type="ChEBI" id="CHEBI:18420"/>
    </cofactor>
</comment>
<dbReference type="PANTHER" id="PTHR32308">
    <property type="entry name" value="LYASE BETA SUBUNIT, PUTATIVE (AFU_ORTHOLOGUE AFUA_4G13030)-RELATED"/>
    <property type="match status" value="1"/>
</dbReference>
<accession>A0A1W1V564</accession>
<dbReference type="PANTHER" id="PTHR32308:SF10">
    <property type="entry name" value="CITRATE LYASE SUBUNIT BETA"/>
    <property type="match status" value="1"/>
</dbReference>
<sequence length="313" mass="33768">MSLPSSFDPLRLGASLYVPATHPDLREIGTGKRYPALRSVIACTEDAIHPRDLPLALERLAEVLPSWNLLGGPLRFLRVRNPAILEAVLGLEQLAGLTGFVIPKATAANARDYLGLLGAASPHVAMLTVETREVFGSADLERLRDLVLEGGYNVPVIRFGGNDLLSALGLRRTPGLTAYDTPLGTWIDRVVGAFVPWGFTVTAPVYEWMDDPTTLALEAGMDVSRGLMGKTAIHPAQIGVIEAAYCVEPGALEQARAILAEDAPAVFKLDGGMCEPATHMRWALNTVRRAEVYGVRKAGSLHMAENRWQLAEG</sequence>
<dbReference type="GO" id="GO:0006107">
    <property type="term" value="P:oxaloacetate metabolic process"/>
    <property type="evidence" value="ECO:0007669"/>
    <property type="project" value="TreeGrafter"/>
</dbReference>
<evidence type="ECO:0000256" key="4">
    <source>
        <dbReference type="PIRSR" id="PIRSR015582-2"/>
    </source>
</evidence>
<dbReference type="Gene3D" id="3.20.20.60">
    <property type="entry name" value="Phosphoenolpyruvate-binding domains"/>
    <property type="match status" value="1"/>
</dbReference>
<keyword evidence="3 4" id="KW-0460">Magnesium</keyword>
<dbReference type="GO" id="GO:0000287">
    <property type="term" value="F:magnesium ion binding"/>
    <property type="evidence" value="ECO:0007669"/>
    <property type="project" value="TreeGrafter"/>
</dbReference>
<dbReference type="Pfam" id="PF15617">
    <property type="entry name" value="C-C_Bond_Lyase"/>
    <property type="match status" value="1"/>
</dbReference>
<evidence type="ECO:0000313" key="6">
    <source>
        <dbReference type="Proteomes" id="UP000192582"/>
    </source>
</evidence>
<dbReference type="EMBL" id="FWWU01000009">
    <property type="protein sequence ID" value="SMB88456.1"/>
    <property type="molecule type" value="Genomic_DNA"/>
</dbReference>
<feature type="binding site" evidence="4">
    <location>
        <position position="163"/>
    </location>
    <ligand>
        <name>Mg(2+)</name>
        <dbReference type="ChEBI" id="CHEBI:18420"/>
    </ligand>
</feature>
<keyword evidence="2 4" id="KW-0479">Metal-binding</keyword>
<dbReference type="InterPro" id="IPR011206">
    <property type="entry name" value="Citrate_lyase_beta/mcl1/mcl2"/>
</dbReference>
<dbReference type="OrthoDB" id="9786940at2"/>
<evidence type="ECO:0000256" key="1">
    <source>
        <dbReference type="ARBA" id="ARBA00001946"/>
    </source>
</evidence>
<dbReference type="STRING" id="695939.SAMN00790413_00049"/>
<protein>
    <submittedName>
        <fullName evidence="5">Citrate lyase beta subunit</fullName>
    </submittedName>
</protein>
<evidence type="ECO:0000313" key="5">
    <source>
        <dbReference type="EMBL" id="SMB88456.1"/>
    </source>
</evidence>
<proteinExistence type="predicted"/>
<dbReference type="PIRSF" id="PIRSF015582">
    <property type="entry name" value="Cit_lyase_B"/>
    <property type="match status" value="1"/>
</dbReference>
<dbReference type="GO" id="GO:0016829">
    <property type="term" value="F:lyase activity"/>
    <property type="evidence" value="ECO:0007669"/>
    <property type="project" value="UniProtKB-KW"/>
</dbReference>
<name>A0A1W1V564_9DEIO</name>
<dbReference type="AlphaFoldDB" id="A0A1W1V564"/>
<dbReference type="InterPro" id="IPR039480">
    <property type="entry name" value="C-C_Bond_Lyase-like"/>
</dbReference>
<dbReference type="InterPro" id="IPR015813">
    <property type="entry name" value="Pyrv/PenolPyrv_kinase-like_dom"/>
</dbReference>
<evidence type="ECO:0000256" key="2">
    <source>
        <dbReference type="ARBA" id="ARBA00022723"/>
    </source>
</evidence>
<evidence type="ECO:0000256" key="3">
    <source>
        <dbReference type="ARBA" id="ARBA00022842"/>
    </source>
</evidence>
<dbReference type="SUPFAM" id="SSF51621">
    <property type="entry name" value="Phosphoenolpyruvate/pyruvate domain"/>
    <property type="match status" value="1"/>
</dbReference>
<dbReference type="Proteomes" id="UP000192582">
    <property type="component" value="Unassembled WGS sequence"/>
</dbReference>
<dbReference type="InterPro" id="IPR040442">
    <property type="entry name" value="Pyrv_kinase-like_dom_sf"/>
</dbReference>
<keyword evidence="6" id="KW-1185">Reference proteome</keyword>
<organism evidence="5 6">
    <name type="scientific">Deinococcus hopiensis KR-140</name>
    <dbReference type="NCBI Taxonomy" id="695939"/>
    <lineage>
        <taxon>Bacteria</taxon>
        <taxon>Thermotogati</taxon>
        <taxon>Deinococcota</taxon>
        <taxon>Deinococci</taxon>
        <taxon>Deinococcales</taxon>
        <taxon>Deinococcaceae</taxon>
        <taxon>Deinococcus</taxon>
    </lineage>
</organism>
<keyword evidence="5" id="KW-0456">Lyase</keyword>
<reference evidence="5 6" key="1">
    <citation type="submission" date="2017-04" db="EMBL/GenBank/DDBJ databases">
        <authorList>
            <person name="Afonso C.L."/>
            <person name="Miller P.J."/>
            <person name="Scott M.A."/>
            <person name="Spackman E."/>
            <person name="Goraichik I."/>
            <person name="Dimitrov K.M."/>
            <person name="Suarez D.L."/>
            <person name="Swayne D.E."/>
        </authorList>
    </citation>
    <scope>NUCLEOTIDE SEQUENCE [LARGE SCALE GENOMIC DNA]</scope>
    <source>
        <strain evidence="5 6">KR-140</strain>
    </source>
</reference>
<gene>
    <name evidence="5" type="ORF">SAMN00790413_00049</name>
</gene>